<comment type="caution">
    <text evidence="2">The sequence shown here is derived from an EMBL/GenBank/DDBJ whole genome shotgun (WGS) entry which is preliminary data.</text>
</comment>
<reference evidence="2 3" key="1">
    <citation type="journal article" date="2013" name="Genome Announc.">
        <title>First draft genome sequence from a member of the genus agrococcus, isolated from modern microbialites.</title>
        <authorList>
            <person name="White R.A.III."/>
            <person name="Grassa C.J."/>
            <person name="Suttle C.A."/>
        </authorList>
    </citation>
    <scope>NUCLEOTIDE SEQUENCE [LARGE SCALE GENOMIC DNA]</scope>
    <source>
        <strain evidence="2 3">RW1</strain>
    </source>
</reference>
<dbReference type="OrthoDB" id="9802792at2"/>
<dbReference type="InterPro" id="IPR036913">
    <property type="entry name" value="YegP-like_sf"/>
</dbReference>
<proteinExistence type="predicted"/>
<dbReference type="AlphaFoldDB" id="U1LMF7"/>
<keyword evidence="3" id="KW-1185">Reference proteome</keyword>
<dbReference type="Gene3D" id="3.30.160.160">
    <property type="entry name" value="YegP-like"/>
    <property type="match status" value="1"/>
</dbReference>
<name>U1LMF7_9MICO</name>
<dbReference type="SUPFAM" id="SSF160113">
    <property type="entry name" value="YegP-like"/>
    <property type="match status" value="1"/>
</dbReference>
<evidence type="ECO:0000313" key="2">
    <source>
        <dbReference type="EMBL" id="ERG63524.1"/>
    </source>
</evidence>
<evidence type="ECO:0000259" key="1">
    <source>
        <dbReference type="Pfam" id="PF07411"/>
    </source>
</evidence>
<dbReference type="RefSeq" id="WP_021011271.1">
    <property type="nucleotide sequence ID" value="NZ_ASHR01000031.1"/>
</dbReference>
<dbReference type="EMBL" id="ASHR01000031">
    <property type="protein sequence ID" value="ERG63524.1"/>
    <property type="molecule type" value="Genomic_DNA"/>
</dbReference>
<sequence>MLEVYQRADDLWAWRLRATNGQIIATDGGQGYVDRGECARMAEQVIDGHHMGLNPTFIPRAEP</sequence>
<evidence type="ECO:0000313" key="3">
    <source>
        <dbReference type="Proteomes" id="UP000016462"/>
    </source>
</evidence>
<dbReference type="Proteomes" id="UP000016462">
    <property type="component" value="Unassembled WGS sequence"/>
</dbReference>
<organism evidence="2 3">
    <name type="scientific">Agrococcus pavilionensis RW1</name>
    <dbReference type="NCBI Taxonomy" id="1330458"/>
    <lineage>
        <taxon>Bacteria</taxon>
        <taxon>Bacillati</taxon>
        <taxon>Actinomycetota</taxon>
        <taxon>Actinomycetes</taxon>
        <taxon>Micrococcales</taxon>
        <taxon>Microbacteriaceae</taxon>
        <taxon>Agrococcus</taxon>
    </lineage>
</organism>
<gene>
    <name evidence="2" type="ORF">L332_03525</name>
</gene>
<dbReference type="Pfam" id="PF07411">
    <property type="entry name" value="DUF1508"/>
    <property type="match status" value="1"/>
</dbReference>
<feature type="domain" description="DUF1508" evidence="1">
    <location>
        <begin position="9"/>
        <end position="44"/>
    </location>
</feature>
<accession>U1LMF7</accession>
<dbReference type="InterPro" id="IPR010879">
    <property type="entry name" value="DUF1508"/>
</dbReference>
<protein>
    <recommendedName>
        <fullName evidence="1">DUF1508 domain-containing protein</fullName>
    </recommendedName>
</protein>